<dbReference type="EMBL" id="HG992338">
    <property type="protein sequence ID" value="CAE6759441.1"/>
    <property type="molecule type" value="Genomic_DNA"/>
</dbReference>
<proteinExistence type="predicted"/>
<evidence type="ECO:0000313" key="3">
    <source>
        <dbReference type="Proteomes" id="UP000835287"/>
    </source>
</evidence>
<dbReference type="Proteomes" id="UP000835287">
    <property type="component" value="Chromosome"/>
</dbReference>
<dbReference type="EMBL" id="HG992341">
    <property type="protein sequence ID" value="CAE6790362.1"/>
    <property type="molecule type" value="Genomic_DNA"/>
</dbReference>
<dbReference type="AlphaFoldDB" id="A0A8D6VES1"/>
<evidence type="ECO:0000313" key="1">
    <source>
        <dbReference type="EMBL" id="CAE6759424.1"/>
    </source>
</evidence>
<reference evidence="2 3" key="1">
    <citation type="submission" date="2021-02" db="EMBL/GenBank/DDBJ databases">
        <authorList>
            <person name="Pothier F. J."/>
        </authorList>
    </citation>
    <scope>NUCLEOTIDE SEQUENCE</scope>
    <source>
        <strain evidence="1 3">301</strain>
        <strain evidence="2">CFBP 1159</strain>
    </source>
</reference>
<gene>
    <name evidence="2" type="ORF">CFBP1159_26270</name>
    <name evidence="1" type="ORF">XAC301_18730</name>
</gene>
<dbReference type="Proteomes" id="UP000835243">
    <property type="component" value="Chromosome"/>
</dbReference>
<evidence type="ECO:0000313" key="2">
    <source>
        <dbReference type="EMBL" id="CAE6790385.1"/>
    </source>
</evidence>
<accession>A0A8D6VES1</accession>
<organism evidence="2">
    <name type="scientific">Xanthomonas arboricola pv. corylina</name>
    <dbReference type="NCBI Taxonomy" id="487821"/>
    <lineage>
        <taxon>Bacteria</taxon>
        <taxon>Pseudomonadati</taxon>
        <taxon>Pseudomonadota</taxon>
        <taxon>Gammaproteobacteria</taxon>
        <taxon>Lysobacterales</taxon>
        <taxon>Lysobacteraceae</taxon>
        <taxon>Xanthomonas</taxon>
    </lineage>
</organism>
<dbReference type="EMBL" id="HG992338">
    <property type="protein sequence ID" value="CAE6759424.1"/>
    <property type="molecule type" value="Genomic_DNA"/>
</dbReference>
<protein>
    <submittedName>
        <fullName evidence="2">Uncharacterized protein</fullName>
    </submittedName>
</protein>
<dbReference type="EMBL" id="HG992341">
    <property type="protein sequence ID" value="CAE6790385.1"/>
    <property type="molecule type" value="Genomic_DNA"/>
</dbReference>
<name>A0A8D6VES1_9XANT</name>
<keyword evidence="3" id="KW-1185">Reference proteome</keyword>
<sequence>MLVANPMISAARSAVTNNPIAASHDWPITMR</sequence>